<evidence type="ECO:0000313" key="1">
    <source>
        <dbReference type="EMBL" id="MDR6943028.1"/>
    </source>
</evidence>
<dbReference type="EMBL" id="JAVDUU010000003">
    <property type="protein sequence ID" value="MDR6943028.1"/>
    <property type="molecule type" value="Genomic_DNA"/>
</dbReference>
<accession>A0ABU1TCH0</accession>
<dbReference type="RefSeq" id="WP_310096628.1">
    <property type="nucleotide sequence ID" value="NZ_JAVDUU010000003.1"/>
</dbReference>
<dbReference type="Proteomes" id="UP001247620">
    <property type="component" value="Unassembled WGS sequence"/>
</dbReference>
<keyword evidence="2" id="KW-1185">Reference proteome</keyword>
<sequence>MSGDQFQESNVKSTIEAVTGLVKAVPVYEDALQPAAKQVGKSLETGCKSCQYSFSALERACMGL</sequence>
<protein>
    <submittedName>
        <fullName evidence="1">Uncharacterized protein</fullName>
    </submittedName>
</protein>
<proteinExistence type="predicted"/>
<name>A0ABU1TCH0_9SPHI</name>
<organism evidence="1 2">
    <name type="scientific">Mucilaginibacter pocheonensis</name>
    <dbReference type="NCBI Taxonomy" id="398050"/>
    <lineage>
        <taxon>Bacteria</taxon>
        <taxon>Pseudomonadati</taxon>
        <taxon>Bacteroidota</taxon>
        <taxon>Sphingobacteriia</taxon>
        <taxon>Sphingobacteriales</taxon>
        <taxon>Sphingobacteriaceae</taxon>
        <taxon>Mucilaginibacter</taxon>
    </lineage>
</organism>
<reference evidence="1 2" key="1">
    <citation type="submission" date="2023-07" db="EMBL/GenBank/DDBJ databases">
        <title>Sorghum-associated microbial communities from plants grown in Nebraska, USA.</title>
        <authorList>
            <person name="Schachtman D."/>
        </authorList>
    </citation>
    <scope>NUCLEOTIDE SEQUENCE [LARGE SCALE GENOMIC DNA]</scope>
    <source>
        <strain evidence="1 2">3262</strain>
    </source>
</reference>
<comment type="caution">
    <text evidence="1">The sequence shown here is derived from an EMBL/GenBank/DDBJ whole genome shotgun (WGS) entry which is preliminary data.</text>
</comment>
<evidence type="ECO:0000313" key="2">
    <source>
        <dbReference type="Proteomes" id="UP001247620"/>
    </source>
</evidence>
<gene>
    <name evidence="1" type="ORF">J2W55_002881</name>
</gene>